<dbReference type="InterPro" id="IPR003726">
    <property type="entry name" value="HCY_dom"/>
</dbReference>
<name>A0A1M7E2F8_9RHOB</name>
<evidence type="ECO:0000256" key="3">
    <source>
        <dbReference type="PROSITE-ProRule" id="PRU00333"/>
    </source>
</evidence>
<organism evidence="5 6">
    <name type="scientific">Roseovarius marisflavi</name>
    <dbReference type="NCBI Taxonomy" id="1054996"/>
    <lineage>
        <taxon>Bacteria</taxon>
        <taxon>Pseudomonadati</taxon>
        <taxon>Pseudomonadota</taxon>
        <taxon>Alphaproteobacteria</taxon>
        <taxon>Rhodobacterales</taxon>
        <taxon>Roseobacteraceae</taxon>
        <taxon>Roseovarius</taxon>
    </lineage>
</organism>
<feature type="binding site" evidence="3">
    <location>
        <position position="295"/>
    </location>
    <ligand>
        <name>Zn(2+)</name>
        <dbReference type="ChEBI" id="CHEBI:29105"/>
    </ligand>
</feature>
<evidence type="ECO:0000259" key="4">
    <source>
        <dbReference type="PROSITE" id="PS50970"/>
    </source>
</evidence>
<dbReference type="GO" id="GO:0008168">
    <property type="term" value="F:methyltransferase activity"/>
    <property type="evidence" value="ECO:0007669"/>
    <property type="project" value="UniProtKB-UniRule"/>
</dbReference>
<proteinExistence type="predicted"/>
<dbReference type="Pfam" id="PF02574">
    <property type="entry name" value="S-methyl_trans"/>
    <property type="match status" value="1"/>
</dbReference>
<dbReference type="OrthoDB" id="9803687at2"/>
<dbReference type="Proteomes" id="UP000184191">
    <property type="component" value="Unassembled WGS sequence"/>
</dbReference>
<evidence type="ECO:0000313" key="6">
    <source>
        <dbReference type="Proteomes" id="UP000184191"/>
    </source>
</evidence>
<evidence type="ECO:0000256" key="2">
    <source>
        <dbReference type="ARBA" id="ARBA00022679"/>
    </source>
</evidence>
<dbReference type="EMBL" id="FRBN01000068">
    <property type="protein sequence ID" value="SHL85880.1"/>
    <property type="molecule type" value="Genomic_DNA"/>
</dbReference>
<feature type="binding site" evidence="3">
    <location>
        <position position="294"/>
    </location>
    <ligand>
        <name>Zn(2+)</name>
        <dbReference type="ChEBI" id="CHEBI:29105"/>
    </ligand>
</feature>
<keyword evidence="3" id="KW-0862">Zinc</keyword>
<dbReference type="AlphaFoldDB" id="A0A1M7E2F8"/>
<keyword evidence="3" id="KW-0479">Metal-binding</keyword>
<reference evidence="6" key="1">
    <citation type="submission" date="2016-11" db="EMBL/GenBank/DDBJ databases">
        <authorList>
            <person name="Varghese N."/>
            <person name="Submissions S."/>
        </authorList>
    </citation>
    <scope>NUCLEOTIDE SEQUENCE [LARGE SCALE GENOMIC DNA]</scope>
    <source>
        <strain evidence="6">DSM 29327</strain>
    </source>
</reference>
<protein>
    <submittedName>
        <fullName evidence="5">Homocysteine S-methyltransferase</fullName>
    </submittedName>
</protein>
<dbReference type="InterPro" id="IPR036589">
    <property type="entry name" value="HCY_dom_sf"/>
</dbReference>
<dbReference type="STRING" id="1054996.SAMN05444414_1681"/>
<dbReference type="PROSITE" id="PS50970">
    <property type="entry name" value="HCY"/>
    <property type="match status" value="1"/>
</dbReference>
<comment type="cofactor">
    <cofactor evidence="3">
        <name>Zn(2+)</name>
        <dbReference type="ChEBI" id="CHEBI:29105"/>
    </cofactor>
</comment>
<feature type="binding site" evidence="3">
    <location>
        <position position="226"/>
    </location>
    <ligand>
        <name>Zn(2+)</name>
        <dbReference type="ChEBI" id="CHEBI:29105"/>
    </ligand>
</feature>
<sequence>MTEQSGLPQLNKQHMTCGGGFETWLQYVDGFELRHFCAFELLNDERGIACLRDYQRKLVEAAVANKFGVINEGLHYRASRDWGELIGFSSEALEEINIRGIEFYKDFAREYDSPDTPMLVGGVIGPRGDAYNVGRTPNAAEAEDYHSEQILTLKKAGADIVSALTFSSTEEAVGIARAAKAADIPVVISFFVAKGGRLNGGETLEEAITKVDAATGNAPAYYMINCTHPTEFEPALTDDPWTERLGGFMPNAVAMETLDLCKLGHLEDGDPKELGGQMATLARRFPHIHVWGGCCGTDGRHIGQITQQVLDVRKRIAAE</sequence>
<dbReference type="Gene3D" id="3.20.20.330">
    <property type="entry name" value="Homocysteine-binding-like domain"/>
    <property type="match status" value="1"/>
</dbReference>
<dbReference type="PANTHER" id="PTHR11103:SF18">
    <property type="entry name" value="SLR1189 PROTEIN"/>
    <property type="match status" value="1"/>
</dbReference>
<evidence type="ECO:0000256" key="1">
    <source>
        <dbReference type="ARBA" id="ARBA00022603"/>
    </source>
</evidence>
<dbReference type="SUPFAM" id="SSF82282">
    <property type="entry name" value="Homocysteine S-methyltransferase"/>
    <property type="match status" value="1"/>
</dbReference>
<dbReference type="GO" id="GO:0032259">
    <property type="term" value="P:methylation"/>
    <property type="evidence" value="ECO:0007669"/>
    <property type="project" value="UniProtKB-KW"/>
</dbReference>
<dbReference type="PANTHER" id="PTHR11103">
    <property type="entry name" value="SLR1189 PROTEIN"/>
    <property type="match status" value="1"/>
</dbReference>
<accession>A0A1M7E2F8</accession>
<evidence type="ECO:0000313" key="5">
    <source>
        <dbReference type="EMBL" id="SHL85880.1"/>
    </source>
</evidence>
<gene>
    <name evidence="5" type="ORF">SAMN05444414_1681</name>
</gene>
<keyword evidence="1 3" id="KW-0489">Methyltransferase</keyword>
<dbReference type="RefSeq" id="WP_073201158.1">
    <property type="nucleotide sequence ID" value="NZ_FRBN01000068.1"/>
</dbReference>
<feature type="domain" description="Hcy-binding" evidence="4">
    <location>
        <begin position="3"/>
        <end position="309"/>
    </location>
</feature>
<keyword evidence="2 3" id="KW-0808">Transferase</keyword>
<keyword evidence="6" id="KW-1185">Reference proteome</keyword>
<dbReference type="GO" id="GO:0046872">
    <property type="term" value="F:metal ion binding"/>
    <property type="evidence" value="ECO:0007669"/>
    <property type="project" value="UniProtKB-KW"/>
</dbReference>